<dbReference type="CDD" id="cd06171">
    <property type="entry name" value="Sigma70_r4"/>
    <property type="match status" value="1"/>
</dbReference>
<proteinExistence type="inferred from homology"/>
<evidence type="ECO:0000259" key="7">
    <source>
        <dbReference type="Pfam" id="PF08281"/>
    </source>
</evidence>
<keyword evidence="3" id="KW-0731">Sigma factor</keyword>
<dbReference type="EMBL" id="WBMT01000008">
    <property type="protein sequence ID" value="KAB2347996.1"/>
    <property type="molecule type" value="Genomic_DNA"/>
</dbReference>
<dbReference type="InterPro" id="IPR013325">
    <property type="entry name" value="RNA_pol_sigma_r2"/>
</dbReference>
<organism evidence="8 9">
    <name type="scientific">Actinomadura rudentiformis</name>
    <dbReference type="NCBI Taxonomy" id="359158"/>
    <lineage>
        <taxon>Bacteria</taxon>
        <taxon>Bacillati</taxon>
        <taxon>Actinomycetota</taxon>
        <taxon>Actinomycetes</taxon>
        <taxon>Streptosporangiales</taxon>
        <taxon>Thermomonosporaceae</taxon>
        <taxon>Actinomadura</taxon>
    </lineage>
</organism>
<sequence length="192" mass="21128">MREPEGAAEAERSGGERAAFDAFFAGHYRELARFAYLLTGEHDAADDITAEALAEAWKHWNRVSSADRPLAYVRRIVANLAADRTASLVRERRSWRLWGLGRSDRTEQPDTAGAVDLREALLQLPARKRACVVLRYYYGLSERETASTLGIAVGTVKSQSSRGLDELAARLRGSRYAATGENRSSATKGATP</sequence>
<dbReference type="GO" id="GO:0003677">
    <property type="term" value="F:DNA binding"/>
    <property type="evidence" value="ECO:0007669"/>
    <property type="project" value="UniProtKB-KW"/>
</dbReference>
<dbReference type="InterPro" id="IPR013324">
    <property type="entry name" value="RNA_pol_sigma_r3/r4-like"/>
</dbReference>
<comment type="caution">
    <text evidence="8">The sequence shown here is derived from an EMBL/GenBank/DDBJ whole genome shotgun (WGS) entry which is preliminary data.</text>
</comment>
<dbReference type="NCBIfam" id="TIGR02937">
    <property type="entry name" value="sigma70-ECF"/>
    <property type="match status" value="1"/>
</dbReference>
<dbReference type="GO" id="GO:0006352">
    <property type="term" value="P:DNA-templated transcription initiation"/>
    <property type="evidence" value="ECO:0007669"/>
    <property type="project" value="InterPro"/>
</dbReference>
<keyword evidence="2" id="KW-0805">Transcription regulation</keyword>
<evidence type="ECO:0000259" key="6">
    <source>
        <dbReference type="Pfam" id="PF04542"/>
    </source>
</evidence>
<evidence type="ECO:0000256" key="3">
    <source>
        <dbReference type="ARBA" id="ARBA00023082"/>
    </source>
</evidence>
<comment type="similarity">
    <text evidence="1">Belongs to the sigma-70 factor family. ECF subfamily.</text>
</comment>
<evidence type="ECO:0000313" key="9">
    <source>
        <dbReference type="Proteomes" id="UP000468735"/>
    </source>
</evidence>
<dbReference type="OrthoDB" id="3478828at2"/>
<evidence type="ECO:0000313" key="8">
    <source>
        <dbReference type="EMBL" id="KAB2347996.1"/>
    </source>
</evidence>
<gene>
    <name evidence="8" type="ORF">F8566_19175</name>
</gene>
<dbReference type="GO" id="GO:0016987">
    <property type="term" value="F:sigma factor activity"/>
    <property type="evidence" value="ECO:0007669"/>
    <property type="project" value="UniProtKB-KW"/>
</dbReference>
<dbReference type="NCBIfam" id="TIGR02983">
    <property type="entry name" value="SigE-fam_strep"/>
    <property type="match status" value="1"/>
</dbReference>
<dbReference type="InterPro" id="IPR013249">
    <property type="entry name" value="RNA_pol_sigma70_r4_t2"/>
</dbReference>
<dbReference type="InterPro" id="IPR036388">
    <property type="entry name" value="WH-like_DNA-bd_sf"/>
</dbReference>
<name>A0A6H9Z0M8_9ACTN</name>
<dbReference type="RefSeq" id="WP_151561656.1">
    <property type="nucleotide sequence ID" value="NZ_WBMT01000008.1"/>
</dbReference>
<dbReference type="Gene3D" id="1.10.1740.10">
    <property type="match status" value="1"/>
</dbReference>
<accession>A0A6H9Z0M8</accession>
<keyword evidence="9" id="KW-1185">Reference proteome</keyword>
<evidence type="ECO:0000256" key="2">
    <source>
        <dbReference type="ARBA" id="ARBA00023015"/>
    </source>
</evidence>
<dbReference type="AlphaFoldDB" id="A0A6H9Z0M8"/>
<evidence type="ECO:0000256" key="1">
    <source>
        <dbReference type="ARBA" id="ARBA00010641"/>
    </source>
</evidence>
<dbReference type="PANTHER" id="PTHR43133">
    <property type="entry name" value="RNA POLYMERASE ECF-TYPE SIGMA FACTO"/>
    <property type="match status" value="1"/>
</dbReference>
<keyword evidence="4" id="KW-0238">DNA-binding</keyword>
<dbReference type="InterPro" id="IPR014284">
    <property type="entry name" value="RNA_pol_sigma-70_dom"/>
</dbReference>
<reference evidence="8 9" key="1">
    <citation type="submission" date="2019-09" db="EMBL/GenBank/DDBJ databases">
        <title>Actinomadura physcomitrii sp. nov., a novel actinomycete isolated from moss [Physcomitrium sphaericum (Ludw) Fuernr].</title>
        <authorList>
            <person name="Zhuang X."/>
            <person name="Liu C."/>
        </authorList>
    </citation>
    <scope>NUCLEOTIDE SEQUENCE [LARGE SCALE GENOMIC DNA]</scope>
    <source>
        <strain evidence="8 9">HMC1</strain>
    </source>
</reference>
<dbReference type="InterPro" id="IPR039425">
    <property type="entry name" value="RNA_pol_sigma-70-like"/>
</dbReference>
<dbReference type="SUPFAM" id="SSF88659">
    <property type="entry name" value="Sigma3 and sigma4 domains of RNA polymerase sigma factors"/>
    <property type="match status" value="1"/>
</dbReference>
<dbReference type="SUPFAM" id="SSF88946">
    <property type="entry name" value="Sigma2 domain of RNA polymerase sigma factors"/>
    <property type="match status" value="1"/>
</dbReference>
<keyword evidence="5" id="KW-0804">Transcription</keyword>
<dbReference type="Pfam" id="PF08281">
    <property type="entry name" value="Sigma70_r4_2"/>
    <property type="match status" value="1"/>
</dbReference>
<dbReference type="InterPro" id="IPR014325">
    <property type="entry name" value="RNA_pol_sigma-E_actinobac"/>
</dbReference>
<feature type="domain" description="RNA polymerase sigma factor 70 region 4 type 2" evidence="7">
    <location>
        <begin position="116"/>
        <end position="166"/>
    </location>
</feature>
<dbReference type="InterPro" id="IPR007627">
    <property type="entry name" value="RNA_pol_sigma70_r2"/>
</dbReference>
<dbReference type="Pfam" id="PF04542">
    <property type="entry name" value="Sigma70_r2"/>
    <property type="match status" value="1"/>
</dbReference>
<evidence type="ECO:0000256" key="4">
    <source>
        <dbReference type="ARBA" id="ARBA00023125"/>
    </source>
</evidence>
<evidence type="ECO:0000256" key="5">
    <source>
        <dbReference type="ARBA" id="ARBA00023163"/>
    </source>
</evidence>
<feature type="domain" description="RNA polymerase sigma-70 region 2" evidence="6">
    <location>
        <begin position="24"/>
        <end position="85"/>
    </location>
</feature>
<dbReference type="Proteomes" id="UP000468735">
    <property type="component" value="Unassembled WGS sequence"/>
</dbReference>
<dbReference type="PANTHER" id="PTHR43133:SF50">
    <property type="entry name" value="ECF RNA POLYMERASE SIGMA FACTOR SIGM"/>
    <property type="match status" value="1"/>
</dbReference>
<protein>
    <submittedName>
        <fullName evidence="8">SigE family RNA polymerase sigma factor</fullName>
    </submittedName>
</protein>
<dbReference type="Gene3D" id="1.10.10.10">
    <property type="entry name" value="Winged helix-like DNA-binding domain superfamily/Winged helix DNA-binding domain"/>
    <property type="match status" value="1"/>
</dbReference>